<feature type="compositionally biased region" description="Polar residues" evidence="2">
    <location>
        <begin position="241"/>
        <end position="252"/>
    </location>
</feature>
<dbReference type="Proteomes" id="UP000663671">
    <property type="component" value="Chromosome 1"/>
</dbReference>
<feature type="region of interest" description="Disordered" evidence="2">
    <location>
        <begin position="785"/>
        <end position="813"/>
    </location>
</feature>
<dbReference type="GO" id="GO:0010737">
    <property type="term" value="P:protein kinase A signaling"/>
    <property type="evidence" value="ECO:0007669"/>
    <property type="project" value="TreeGrafter"/>
</dbReference>
<dbReference type="EMBL" id="CP069114">
    <property type="protein sequence ID" value="QSS63683.1"/>
    <property type="molecule type" value="Genomic_DNA"/>
</dbReference>
<dbReference type="AlphaFoldDB" id="A0A8A1MG96"/>
<dbReference type="PANTHER" id="PTHR12832:SF11">
    <property type="entry name" value="LD23868P"/>
    <property type="match status" value="1"/>
</dbReference>
<evidence type="ECO:0000256" key="2">
    <source>
        <dbReference type="SAM" id="MobiDB-lite"/>
    </source>
</evidence>
<dbReference type="OrthoDB" id="276323at2759"/>
<sequence>MSSGTTEGLRLPESGDQFIKEDSLAEGHAREYQMPLETTTLRPTRLAVPQRRDLSPTPPLLFCWDAMDAARVAVVVKAQDPDAANTFEVHRDSGYDGLWLKRSRLSTINLPPPPATGPKSRPPTPLNSIGVYFRTLMAGTSTSKSFIFQEHPYQTVALNSFTDVPADTEPSVAKKLELSNFLHMETGLQNEDRRAHGESEDVSNKSYYVANDSNNVSQNDLGDLHENSQSPRGDHSPALMNESSPRAPSPTTEGDHPSPHSSATDVNSKIMLVPPQMGLTPEEVALLQHASQSPPVTADSLSELGLDAIMKNTQLRMDVNFDKDLHFRPVGGPVKAKMANEYWHAVAIEISIFTFGAYNNIDLSFWVRNASHSHKVFRARLPNMLDTLREILLTLVPDRERSCIKEHLETKFLVAQVEKGVLNLVGLAEWLAVLLKTHCAPMRDQMADDMVEQVRNGYQLQDMNQVSKGLHQLFVILESMKLDVANHQIRAFRLYLIEDSVEYLRKHYDFVIKKSQQSLKEAQNSKNWYIMHRRRCNLSSQQVPNNFESAKILFEGLSSILCSFDRTIRFPDSFALDFDRLYNIRNNIETLALLQVCCHAFNSVVGGDVSSTIYCSLQSRILSIIQYGEHATCENDPSGHPLIARFEANMQNIALEIARVAQMMRGERSLVTYPDERIIHFVSNQVHPRHRHFEAVRDRVQQELKSIALNTAKQYWRMSALEIADSQHLHQQPDFVSWPQIPDIQWIGKRLAHIGVLHWRIWAPLLYSPEDGELSSSPFIAPGTVGEMRGFDAEDASDPPGLERHSAGRPDVS</sequence>
<evidence type="ECO:0000256" key="1">
    <source>
        <dbReference type="ARBA" id="ARBA00010954"/>
    </source>
</evidence>
<dbReference type="Pfam" id="PF05794">
    <property type="entry name" value="Tcp11"/>
    <property type="match status" value="1"/>
</dbReference>
<name>A0A8A1MG96_AJECA</name>
<proteinExistence type="inferred from homology"/>
<comment type="similarity">
    <text evidence="1">Belongs to the TCP11 family.</text>
</comment>
<accession>A0A8A1MG96</accession>
<dbReference type="InterPro" id="IPR008862">
    <property type="entry name" value="Tcp11"/>
</dbReference>
<feature type="compositionally biased region" description="Basic and acidic residues" evidence="2">
    <location>
        <begin position="801"/>
        <end position="813"/>
    </location>
</feature>
<organism evidence="3 4">
    <name type="scientific">Ajellomyces capsulatus</name>
    <name type="common">Darling's disease fungus</name>
    <name type="synonym">Histoplasma capsulatum</name>
    <dbReference type="NCBI Taxonomy" id="5037"/>
    <lineage>
        <taxon>Eukaryota</taxon>
        <taxon>Fungi</taxon>
        <taxon>Dikarya</taxon>
        <taxon>Ascomycota</taxon>
        <taxon>Pezizomycotina</taxon>
        <taxon>Eurotiomycetes</taxon>
        <taxon>Eurotiomycetidae</taxon>
        <taxon>Onygenales</taxon>
        <taxon>Ajellomycetaceae</taxon>
        <taxon>Histoplasma</taxon>
    </lineage>
</organism>
<dbReference type="VEuPathDB" id="FungiDB:I7I51_00742"/>
<protein>
    <submittedName>
        <fullName evidence="3">cAMP-mediated signaling protein Sok1</fullName>
    </submittedName>
</protein>
<reference evidence="3" key="1">
    <citation type="submission" date="2021-01" db="EMBL/GenBank/DDBJ databases">
        <title>Chromosome-level genome assembly of a human fungal pathogen reveals clustering of transcriptionally co-regulated genes.</title>
        <authorList>
            <person name="Voorhies M."/>
            <person name="Cohen S."/>
            <person name="Shea T.P."/>
            <person name="Petrus S."/>
            <person name="Munoz J.F."/>
            <person name="Poplawski S."/>
            <person name="Goldman W.E."/>
            <person name="Michael T."/>
            <person name="Cuomo C.A."/>
            <person name="Sil A."/>
            <person name="Beyhan S."/>
        </authorList>
    </citation>
    <scope>NUCLEOTIDE SEQUENCE</scope>
    <source>
        <strain evidence="3">WU24</strain>
    </source>
</reference>
<gene>
    <name evidence="3" type="primary">SOK1</name>
    <name evidence="3" type="ORF">I7I51_00742</name>
</gene>
<feature type="region of interest" description="Disordered" evidence="2">
    <location>
        <begin position="212"/>
        <end position="265"/>
    </location>
</feature>
<evidence type="ECO:0000313" key="3">
    <source>
        <dbReference type="EMBL" id="QSS63683.1"/>
    </source>
</evidence>
<dbReference type="PANTHER" id="PTHR12832">
    <property type="entry name" value="TESTIS-SPECIFIC PROTEIN PBS13 T-COMPLEX 11"/>
    <property type="match status" value="1"/>
</dbReference>
<evidence type="ECO:0000313" key="4">
    <source>
        <dbReference type="Proteomes" id="UP000663671"/>
    </source>
</evidence>